<dbReference type="RefSeq" id="WP_236986204.1">
    <property type="nucleotide sequence ID" value="NZ_AP023086.1"/>
</dbReference>
<keyword evidence="3" id="KW-1185">Reference proteome</keyword>
<dbReference type="KEGG" id="marq:MARGE09_P0914"/>
<keyword evidence="1" id="KW-0472">Membrane</keyword>
<evidence type="ECO:0000256" key="1">
    <source>
        <dbReference type="SAM" id="Phobius"/>
    </source>
</evidence>
<evidence type="ECO:0000313" key="3">
    <source>
        <dbReference type="Proteomes" id="UP001320119"/>
    </source>
</evidence>
<evidence type="ECO:0000313" key="2">
    <source>
        <dbReference type="EMBL" id="BCD96714.1"/>
    </source>
</evidence>
<dbReference type="AlphaFoldDB" id="A0AAN1WFM4"/>
<dbReference type="InterPro" id="IPR032314">
    <property type="entry name" value="DUF4845"/>
</dbReference>
<accession>A0AAN1WFM4</accession>
<sequence>MNNKSNRLHQSPFKQSGYSAAGIIFALLLATLLFKVAYVVAPAYYDNYLVVEGLEALAERHPDDLKDIRKSEVSSELSKYYSLNGVRNGVITSALEVERLKERTIIKVDYEIRTNFLANADIVLSFKNHLDSSKPDECCTPSEKN</sequence>
<feature type="transmembrane region" description="Helical" evidence="1">
    <location>
        <begin position="21"/>
        <end position="45"/>
    </location>
</feature>
<proteinExistence type="predicted"/>
<protein>
    <recommendedName>
        <fullName evidence="4">DUF4845 domain-containing protein</fullName>
    </recommendedName>
</protein>
<evidence type="ECO:0008006" key="4">
    <source>
        <dbReference type="Google" id="ProtNLM"/>
    </source>
</evidence>
<keyword evidence="1" id="KW-0812">Transmembrane</keyword>
<dbReference type="Pfam" id="PF16137">
    <property type="entry name" value="DUF4845"/>
    <property type="match status" value="1"/>
</dbReference>
<gene>
    <name evidence="2" type="ORF">MARGE09_P0914</name>
</gene>
<organism evidence="2 3">
    <name type="scientific">Marinagarivorans cellulosilyticus</name>
    <dbReference type="NCBI Taxonomy" id="2721545"/>
    <lineage>
        <taxon>Bacteria</taxon>
        <taxon>Pseudomonadati</taxon>
        <taxon>Pseudomonadota</taxon>
        <taxon>Gammaproteobacteria</taxon>
        <taxon>Cellvibrionales</taxon>
        <taxon>Cellvibrionaceae</taxon>
        <taxon>Marinagarivorans</taxon>
    </lineage>
</organism>
<reference evidence="2 3" key="1">
    <citation type="journal article" date="2022" name="IScience">
        <title>An ultrasensitive nanofiber-based assay for enzymatic hydrolysis and deep-sea microbial degradation of cellulose.</title>
        <authorList>
            <person name="Tsudome M."/>
            <person name="Tachioka M."/>
            <person name="Miyazaki M."/>
            <person name="Uchimura K."/>
            <person name="Tsuda M."/>
            <person name="Takaki Y."/>
            <person name="Deguchi S."/>
        </authorList>
    </citation>
    <scope>NUCLEOTIDE SEQUENCE [LARGE SCALE GENOMIC DNA]</scope>
    <source>
        <strain evidence="2 3">GE09</strain>
    </source>
</reference>
<name>A0AAN1WFM4_9GAMM</name>
<keyword evidence="1" id="KW-1133">Transmembrane helix</keyword>
<dbReference type="EMBL" id="AP023086">
    <property type="protein sequence ID" value="BCD96714.1"/>
    <property type="molecule type" value="Genomic_DNA"/>
</dbReference>
<dbReference type="Proteomes" id="UP001320119">
    <property type="component" value="Chromosome"/>
</dbReference>